<evidence type="ECO:0000313" key="14">
    <source>
        <dbReference type="Proteomes" id="UP000185494"/>
    </source>
</evidence>
<dbReference type="SMART" id="SM01185">
    <property type="entry name" value="EFP"/>
    <property type="match status" value="1"/>
</dbReference>
<dbReference type="UniPathway" id="UPA00345"/>
<evidence type="ECO:0000313" key="13">
    <source>
        <dbReference type="EMBL" id="MDT8332678.1"/>
    </source>
</evidence>
<dbReference type="STRING" id="257708.RGI145_10865"/>
<reference evidence="13" key="3">
    <citation type="submission" date="2023-09" db="EMBL/GenBank/DDBJ databases">
        <authorList>
            <person name="Schober I."/>
            <person name="Bunk B."/>
        </authorList>
    </citation>
    <scope>NUCLEOTIDE SEQUENCE</scope>
    <source>
        <strain evidence="13">DSM 103800</strain>
    </source>
</reference>
<dbReference type="EMBL" id="CP015583">
    <property type="protein sequence ID" value="APT57525.1"/>
    <property type="molecule type" value="Genomic_DNA"/>
</dbReference>
<dbReference type="Pfam" id="PF08207">
    <property type="entry name" value="EFP_N"/>
    <property type="match status" value="1"/>
</dbReference>
<dbReference type="GO" id="GO:0005829">
    <property type="term" value="C:cytosol"/>
    <property type="evidence" value="ECO:0007669"/>
    <property type="project" value="UniProtKB-ARBA"/>
</dbReference>
<dbReference type="Pfam" id="PF09285">
    <property type="entry name" value="Elong-fact-P_C"/>
    <property type="match status" value="1"/>
</dbReference>
<dbReference type="Gene3D" id="2.40.50.140">
    <property type="entry name" value="Nucleic acid-binding proteins"/>
    <property type="match status" value="2"/>
</dbReference>
<dbReference type="Proteomes" id="UP000185494">
    <property type="component" value="Chromosome 1"/>
</dbReference>
<dbReference type="EMBL" id="JAVVDO010000033">
    <property type="protein sequence ID" value="MDT8332678.1"/>
    <property type="molecule type" value="Genomic_DNA"/>
</dbReference>
<reference evidence="12 14" key="1">
    <citation type="submission" date="2016-05" db="EMBL/GenBank/DDBJ databases">
        <title>Complete Genome and Methylome Analysis of Psychrotrophic Bacterial Isolates from Antarctic Lake Untersee.</title>
        <authorList>
            <person name="Fomenkov A."/>
            <person name="Akimov V.N."/>
            <person name="Vasilyeva L.V."/>
            <person name="Andersen D."/>
            <person name="Vincze T."/>
            <person name="Roberts R.J."/>
        </authorList>
    </citation>
    <scope>NUCLEOTIDE SEQUENCE [LARGE SCALE GENOMIC DNA]</scope>
    <source>
        <strain evidence="12 14">U14-5</strain>
    </source>
</reference>
<dbReference type="PANTHER" id="PTHR30053">
    <property type="entry name" value="ELONGATION FACTOR P"/>
    <property type="match status" value="1"/>
</dbReference>
<keyword evidence="4 7" id="KW-0963">Cytoplasm</keyword>
<dbReference type="InterPro" id="IPR012340">
    <property type="entry name" value="NA-bd_OB-fold"/>
</dbReference>
<dbReference type="NCBIfam" id="NF001810">
    <property type="entry name" value="PRK00529.1"/>
    <property type="match status" value="1"/>
</dbReference>
<keyword evidence="6 7" id="KW-0648">Protein biosynthesis</keyword>
<dbReference type="FunFam" id="2.40.50.140:FF:000004">
    <property type="entry name" value="Elongation factor P"/>
    <property type="match status" value="1"/>
</dbReference>
<dbReference type="GO" id="GO:0003746">
    <property type="term" value="F:translation elongation factor activity"/>
    <property type="evidence" value="ECO:0007669"/>
    <property type="project" value="UniProtKB-UniRule"/>
</dbReference>
<evidence type="ECO:0000256" key="1">
    <source>
        <dbReference type="ARBA" id="ARBA00004496"/>
    </source>
</evidence>
<feature type="domain" description="Translation elongation factor P/YeiP central" evidence="11">
    <location>
        <begin position="69"/>
        <end position="123"/>
    </location>
</feature>
<dbReference type="AlphaFoldDB" id="A0A1L7AFF9"/>
<dbReference type="InterPro" id="IPR015365">
    <property type="entry name" value="Elong-fact-P_C"/>
</dbReference>
<evidence type="ECO:0000256" key="8">
    <source>
        <dbReference type="NCBIfam" id="TIGR00038"/>
    </source>
</evidence>
<evidence type="ECO:0000256" key="3">
    <source>
        <dbReference type="ARBA" id="ARBA00009479"/>
    </source>
</evidence>
<dbReference type="InterPro" id="IPR013185">
    <property type="entry name" value="Transl_elong_KOW-like"/>
</dbReference>
<evidence type="ECO:0000259" key="10">
    <source>
        <dbReference type="SMART" id="SM00841"/>
    </source>
</evidence>
<keyword evidence="15" id="KW-1185">Reference proteome</keyword>
<dbReference type="InterPro" id="IPR008991">
    <property type="entry name" value="Translation_prot_SH3-like_sf"/>
</dbReference>
<evidence type="ECO:0000256" key="2">
    <source>
        <dbReference type="ARBA" id="ARBA00004815"/>
    </source>
</evidence>
<evidence type="ECO:0000313" key="15">
    <source>
        <dbReference type="Proteomes" id="UP001258945"/>
    </source>
</evidence>
<sequence length="189" mass="21231">MAKQQANQMRPGQVIEFEGRRWSVLKINIMTPGKGAAVIQVEMRDVKSGTKKDQRWRTQDTVERLTTEDKEYTYSYADGETLILMDPETFEQHSVPKEILGDRLPFLVENMTVNVRLIEGDPVSMDLPDTVVLEVTEADPVIKNQTATSSYKPAMLANGVKTQVPPFIATGEKIVVRTEDASYVERAKG</sequence>
<dbReference type="InterPro" id="IPR014722">
    <property type="entry name" value="Rib_uL2_dom2"/>
</dbReference>
<evidence type="ECO:0000313" key="12">
    <source>
        <dbReference type="EMBL" id="APT57525.1"/>
    </source>
</evidence>
<evidence type="ECO:0000256" key="6">
    <source>
        <dbReference type="ARBA" id="ARBA00022917"/>
    </source>
</evidence>
<dbReference type="HAMAP" id="MF_00141">
    <property type="entry name" value="EF_P"/>
    <property type="match status" value="1"/>
</dbReference>
<comment type="similarity">
    <text evidence="3 7 9">Belongs to the elongation factor P family.</text>
</comment>
<dbReference type="SUPFAM" id="SSF50249">
    <property type="entry name" value="Nucleic acid-binding proteins"/>
    <property type="match status" value="2"/>
</dbReference>
<evidence type="ECO:0000259" key="11">
    <source>
        <dbReference type="SMART" id="SM01185"/>
    </source>
</evidence>
<dbReference type="InterPro" id="IPR011768">
    <property type="entry name" value="Transl_elongation_fac_P"/>
</dbReference>
<comment type="function">
    <text evidence="7">Involved in peptide bond synthesis. Stimulates efficient translation and peptide-bond synthesis on native or reconstituted 70S ribosomes in vitro. Probably functions indirectly by altering the affinity of the ribosome for aminoacyl-tRNA, thus increasing their reactivity as acceptors for peptidyl transferase.</text>
</comment>
<keyword evidence="5 7" id="KW-0251">Elongation factor</keyword>
<dbReference type="PANTHER" id="PTHR30053:SF14">
    <property type="entry name" value="TRANSLATION ELONGATION FACTOR KOW-LIKE DOMAIN-CONTAINING PROTEIN"/>
    <property type="match status" value="1"/>
</dbReference>
<dbReference type="Pfam" id="PF01132">
    <property type="entry name" value="EFP"/>
    <property type="match status" value="1"/>
</dbReference>
<evidence type="ECO:0000256" key="5">
    <source>
        <dbReference type="ARBA" id="ARBA00022768"/>
    </source>
</evidence>
<comment type="subcellular location">
    <subcellularLocation>
        <location evidence="1 7">Cytoplasm</location>
    </subcellularLocation>
</comment>
<name>A0A1L7AFF9_9PROT</name>
<dbReference type="PIRSF" id="PIRSF005901">
    <property type="entry name" value="EF-P"/>
    <property type="match status" value="1"/>
</dbReference>
<evidence type="ECO:0000256" key="9">
    <source>
        <dbReference type="RuleBase" id="RU004389"/>
    </source>
</evidence>
<feature type="domain" description="Elongation factor P C-terminal" evidence="10">
    <location>
        <begin position="131"/>
        <end position="186"/>
    </location>
</feature>
<dbReference type="PROSITE" id="PS01275">
    <property type="entry name" value="EFP"/>
    <property type="match status" value="1"/>
</dbReference>
<comment type="pathway">
    <text evidence="2 7">Protein biosynthesis; polypeptide chain elongation.</text>
</comment>
<organism evidence="12 14">
    <name type="scientific">Roseomonas gilardii</name>
    <dbReference type="NCBI Taxonomy" id="257708"/>
    <lineage>
        <taxon>Bacteria</taxon>
        <taxon>Pseudomonadati</taxon>
        <taxon>Pseudomonadota</taxon>
        <taxon>Alphaproteobacteria</taxon>
        <taxon>Acetobacterales</taxon>
        <taxon>Roseomonadaceae</taxon>
        <taxon>Roseomonas</taxon>
    </lineage>
</organism>
<proteinExistence type="inferred from homology"/>
<dbReference type="KEGG" id="rgi:RGI145_10865"/>
<dbReference type="SMART" id="SM00841">
    <property type="entry name" value="Elong-fact-P_C"/>
    <property type="match status" value="1"/>
</dbReference>
<dbReference type="eggNOG" id="COG0231">
    <property type="taxonomic scope" value="Bacteria"/>
</dbReference>
<dbReference type="NCBIfam" id="TIGR00038">
    <property type="entry name" value="efp"/>
    <property type="match status" value="1"/>
</dbReference>
<dbReference type="InterPro" id="IPR001059">
    <property type="entry name" value="Transl_elong_P/YeiP_cen"/>
</dbReference>
<gene>
    <name evidence="7 13" type="primary">efp</name>
    <name evidence="12" type="ORF">RGI145_10865</name>
    <name evidence="13" type="ORF">RQ831_16595</name>
</gene>
<dbReference type="CDD" id="cd05794">
    <property type="entry name" value="S1_EF-P_repeat_2"/>
    <property type="match status" value="1"/>
</dbReference>
<dbReference type="RefSeq" id="WP_075798358.1">
    <property type="nucleotide sequence ID" value="NZ_CP015583.1"/>
</dbReference>
<protein>
    <recommendedName>
        <fullName evidence="7 8">Elongation factor P</fullName>
        <shortName evidence="7">EF-P</shortName>
    </recommendedName>
</protein>
<dbReference type="InterPro" id="IPR013852">
    <property type="entry name" value="Transl_elong_P/YeiP_CS"/>
</dbReference>
<dbReference type="FunFam" id="2.40.50.140:FF:000009">
    <property type="entry name" value="Elongation factor P"/>
    <property type="match status" value="1"/>
</dbReference>
<dbReference type="Proteomes" id="UP001258945">
    <property type="component" value="Unassembled WGS sequence"/>
</dbReference>
<dbReference type="Gene3D" id="2.30.30.30">
    <property type="match status" value="1"/>
</dbReference>
<evidence type="ECO:0000256" key="4">
    <source>
        <dbReference type="ARBA" id="ARBA00022490"/>
    </source>
</evidence>
<dbReference type="GO" id="GO:0043043">
    <property type="term" value="P:peptide biosynthetic process"/>
    <property type="evidence" value="ECO:0007669"/>
    <property type="project" value="InterPro"/>
</dbReference>
<reference evidence="13 15" key="2">
    <citation type="journal article" date="2019" name="Microb. Pathog.">
        <title>Comparison of VITEK 2, MALDI-TOF MS, 16S rRNA gene sequencing, and whole-genome sequencing for identification of Roseomonas mucosa.</title>
        <authorList>
            <person name="Rudolph W.W."/>
            <person name="Gunzer F."/>
            <person name="Trauth M."/>
            <person name="Bunk B."/>
            <person name="Bigge R."/>
            <person name="Schrottner P."/>
        </authorList>
    </citation>
    <scope>NUCLEOTIDE SEQUENCE [LARGE SCALE GENOMIC DNA]</scope>
    <source>
        <strain evidence="13 15">DSM 103800</strain>
    </source>
</reference>
<dbReference type="CDD" id="cd04470">
    <property type="entry name" value="S1_EF-P_repeat_1"/>
    <property type="match status" value="1"/>
</dbReference>
<dbReference type="SUPFAM" id="SSF50104">
    <property type="entry name" value="Translation proteins SH3-like domain"/>
    <property type="match status" value="1"/>
</dbReference>
<dbReference type="InterPro" id="IPR020599">
    <property type="entry name" value="Transl_elong_fac_P/YeiP"/>
</dbReference>
<evidence type="ECO:0000256" key="7">
    <source>
        <dbReference type="HAMAP-Rule" id="MF_00141"/>
    </source>
</evidence>
<accession>A0A1L7AFF9</accession>